<feature type="region of interest" description="Disordered" evidence="1">
    <location>
        <begin position="15"/>
        <end position="48"/>
    </location>
</feature>
<reference evidence="2 3" key="1">
    <citation type="submission" date="2018-10" db="EMBL/GenBank/DDBJ databases">
        <authorList>
            <person name="Ekblom R."/>
            <person name="Jareborg N."/>
        </authorList>
    </citation>
    <scope>NUCLEOTIDE SEQUENCE [LARGE SCALE GENOMIC DNA]</scope>
    <source>
        <tissue evidence="2">Muscle</tissue>
    </source>
</reference>
<accession>A0A9X9PW49</accession>
<evidence type="ECO:0000313" key="2">
    <source>
        <dbReference type="EMBL" id="VCW69182.1"/>
    </source>
</evidence>
<organism evidence="2 3">
    <name type="scientific">Gulo gulo</name>
    <name type="common">Wolverine</name>
    <name type="synonym">Gluton</name>
    <dbReference type="NCBI Taxonomy" id="48420"/>
    <lineage>
        <taxon>Eukaryota</taxon>
        <taxon>Metazoa</taxon>
        <taxon>Chordata</taxon>
        <taxon>Craniata</taxon>
        <taxon>Vertebrata</taxon>
        <taxon>Euteleostomi</taxon>
        <taxon>Mammalia</taxon>
        <taxon>Eutheria</taxon>
        <taxon>Laurasiatheria</taxon>
        <taxon>Carnivora</taxon>
        <taxon>Caniformia</taxon>
        <taxon>Musteloidea</taxon>
        <taxon>Mustelidae</taxon>
        <taxon>Guloninae</taxon>
        <taxon>Gulo</taxon>
    </lineage>
</organism>
<dbReference type="Proteomes" id="UP000269945">
    <property type="component" value="Unassembled WGS sequence"/>
</dbReference>
<comment type="caution">
    <text evidence="2">The sequence shown here is derived from an EMBL/GenBank/DDBJ whole genome shotgun (WGS) entry which is preliminary data.</text>
</comment>
<keyword evidence="3" id="KW-1185">Reference proteome</keyword>
<name>A0A9X9PW49_GULGU</name>
<protein>
    <submittedName>
        <fullName evidence="2">Uncharacterized protein</fullName>
    </submittedName>
</protein>
<dbReference type="EMBL" id="CYRY02004700">
    <property type="protein sequence ID" value="VCW69182.1"/>
    <property type="molecule type" value="Genomic_DNA"/>
</dbReference>
<gene>
    <name evidence="2" type="ORF">BN2614_LOCUS1</name>
</gene>
<sequence length="100" mass="10484">MPLSSPPPSIPQVWSALPWPLHTPQPRPVLEGPSPAPIHHLPAHGSVPPPQCSPPALWASLPARSLRPVAPSSATSLPSSHPPLLCCCPCPQDWPSGQSL</sequence>
<evidence type="ECO:0000256" key="1">
    <source>
        <dbReference type="SAM" id="MobiDB-lite"/>
    </source>
</evidence>
<evidence type="ECO:0000313" key="3">
    <source>
        <dbReference type="Proteomes" id="UP000269945"/>
    </source>
</evidence>
<proteinExistence type="predicted"/>
<dbReference type="AlphaFoldDB" id="A0A9X9PW49"/>